<dbReference type="Gene3D" id="3.30.497.10">
    <property type="entry name" value="Antithrombin, subunit I, domain 2"/>
    <property type="match status" value="1"/>
</dbReference>
<protein>
    <submittedName>
        <fullName evidence="5">Leukocyte elastase inhibitor-like</fullName>
    </submittedName>
</protein>
<dbReference type="InterPro" id="IPR000215">
    <property type="entry name" value="Serpin_fam"/>
</dbReference>
<sequence length="423" mass="48464">MASSITESNAKFALHFYQKMSKAKPCENLLFSPANLGAALSLLLYGARGSTAREIEKVLHREIEEESKKHSQSPHPEIKLAPEHSSSPCPQQNVPEYECEKPEGNHTEIHRILARLNKATTNYELSFASRLYGDDSIAFNQQFVFCALKLYLTQVSNVDFQNDPEEFRKIINTWVEVQTHGKIKNLLCKRNITSRTQLLHVNALYFKGQWDVQFDKGLTRKSPFHVNEMTYNTVDLMHRRGQYKMGTVELQDMHVQVLEIPYKDNELSMFILLPDDCSSEGIQQLEEELTYEKIAEWICQKPLKLEEVEVAIPKIKMEKDVLTAKLLEALAVTQVLDPKMADLTGMTLTEDVALNEIVHSTSLEMDEEGGEEPHCLKDTRQSHREGLQFVADHPFLFFVLHNCTGSILLLGRFIRPEKKCSFH</sequence>
<accession>A0ABM1JRD4</accession>
<evidence type="ECO:0000313" key="4">
    <source>
        <dbReference type="Proteomes" id="UP000694871"/>
    </source>
</evidence>
<dbReference type="RefSeq" id="XP_015264021.1">
    <property type="nucleotide sequence ID" value="XM_015408535.1"/>
</dbReference>
<dbReference type="CDD" id="cd19956">
    <property type="entry name" value="serpinB"/>
    <property type="match status" value="1"/>
</dbReference>
<evidence type="ECO:0000313" key="5">
    <source>
        <dbReference type="RefSeq" id="XP_015264021.1"/>
    </source>
</evidence>
<dbReference type="InterPro" id="IPR023795">
    <property type="entry name" value="Serpin_CS"/>
</dbReference>
<feature type="region of interest" description="Disordered" evidence="2">
    <location>
        <begin position="63"/>
        <end position="99"/>
    </location>
</feature>
<dbReference type="Gene3D" id="2.30.39.10">
    <property type="entry name" value="Alpha-1-antitrypsin, domain 1"/>
    <property type="match status" value="1"/>
</dbReference>
<dbReference type="PANTHER" id="PTHR11461:SF186">
    <property type="entry name" value="SERPIN B4"/>
    <property type="match status" value="1"/>
</dbReference>
<reference evidence="5" key="1">
    <citation type="submission" date="2025-08" db="UniProtKB">
        <authorList>
            <consortium name="RefSeq"/>
        </authorList>
    </citation>
    <scope>IDENTIFICATION</scope>
</reference>
<dbReference type="InterPro" id="IPR023796">
    <property type="entry name" value="Serpin_dom"/>
</dbReference>
<dbReference type="GeneID" id="107108134"/>
<feature type="domain" description="Serpin" evidence="3">
    <location>
        <begin position="14"/>
        <end position="416"/>
    </location>
</feature>
<dbReference type="InterPro" id="IPR042185">
    <property type="entry name" value="Serpin_sf_2"/>
</dbReference>
<dbReference type="PROSITE" id="PS00284">
    <property type="entry name" value="SERPIN"/>
    <property type="match status" value="1"/>
</dbReference>
<dbReference type="InterPro" id="IPR042178">
    <property type="entry name" value="Serpin_sf_1"/>
</dbReference>
<proteinExistence type="inferred from homology"/>
<gene>
    <name evidence="5" type="primary">LOC107108134</name>
</gene>
<comment type="similarity">
    <text evidence="1">Belongs to the serpin family. Ov-serpin subfamily.</text>
</comment>
<dbReference type="SMART" id="SM00093">
    <property type="entry name" value="SERPIN"/>
    <property type="match status" value="1"/>
</dbReference>
<evidence type="ECO:0000256" key="1">
    <source>
        <dbReference type="ARBA" id="ARBA00006426"/>
    </source>
</evidence>
<evidence type="ECO:0000256" key="2">
    <source>
        <dbReference type="SAM" id="MobiDB-lite"/>
    </source>
</evidence>
<evidence type="ECO:0000259" key="3">
    <source>
        <dbReference type="SMART" id="SM00093"/>
    </source>
</evidence>
<dbReference type="SUPFAM" id="SSF56574">
    <property type="entry name" value="Serpins"/>
    <property type="match status" value="1"/>
</dbReference>
<keyword evidence="4" id="KW-1185">Reference proteome</keyword>
<dbReference type="PANTHER" id="PTHR11461">
    <property type="entry name" value="SERINE PROTEASE INHIBITOR, SERPIN"/>
    <property type="match status" value="1"/>
</dbReference>
<dbReference type="Gene3D" id="1.10.287.580">
    <property type="entry name" value="Helix hairpin bin"/>
    <property type="match status" value="1"/>
</dbReference>
<feature type="compositionally biased region" description="Polar residues" evidence="2">
    <location>
        <begin position="84"/>
        <end position="94"/>
    </location>
</feature>
<organism evidence="4 5">
    <name type="scientific">Gekko japonicus</name>
    <name type="common">Schlegel's Japanese gecko</name>
    <dbReference type="NCBI Taxonomy" id="146911"/>
    <lineage>
        <taxon>Eukaryota</taxon>
        <taxon>Metazoa</taxon>
        <taxon>Chordata</taxon>
        <taxon>Craniata</taxon>
        <taxon>Vertebrata</taxon>
        <taxon>Euteleostomi</taxon>
        <taxon>Lepidosauria</taxon>
        <taxon>Squamata</taxon>
        <taxon>Bifurcata</taxon>
        <taxon>Gekkota</taxon>
        <taxon>Gekkonidae</taxon>
        <taxon>Gekkoninae</taxon>
        <taxon>Gekko</taxon>
    </lineage>
</organism>
<name>A0ABM1JRD4_GEKJA</name>
<dbReference type="Pfam" id="PF00079">
    <property type="entry name" value="Serpin"/>
    <property type="match status" value="1"/>
</dbReference>
<dbReference type="InterPro" id="IPR036186">
    <property type="entry name" value="Serpin_sf"/>
</dbReference>
<dbReference type="Proteomes" id="UP000694871">
    <property type="component" value="Unplaced"/>
</dbReference>